<accession>A0ACC2SL25</accession>
<organism evidence="1 2">
    <name type="scientific">Entomophthora muscae</name>
    <dbReference type="NCBI Taxonomy" id="34485"/>
    <lineage>
        <taxon>Eukaryota</taxon>
        <taxon>Fungi</taxon>
        <taxon>Fungi incertae sedis</taxon>
        <taxon>Zoopagomycota</taxon>
        <taxon>Entomophthoromycotina</taxon>
        <taxon>Entomophthoromycetes</taxon>
        <taxon>Entomophthorales</taxon>
        <taxon>Entomophthoraceae</taxon>
        <taxon>Entomophthora</taxon>
    </lineage>
</organism>
<dbReference type="Proteomes" id="UP001165960">
    <property type="component" value="Unassembled WGS sequence"/>
</dbReference>
<protein>
    <submittedName>
        <fullName evidence="1">Uncharacterized protein</fullName>
    </submittedName>
</protein>
<name>A0ACC2SL25_9FUNG</name>
<reference evidence="1" key="1">
    <citation type="submission" date="2022-04" db="EMBL/GenBank/DDBJ databases">
        <title>Genome of the entomopathogenic fungus Entomophthora muscae.</title>
        <authorList>
            <person name="Elya C."/>
            <person name="Lovett B.R."/>
            <person name="Lee E."/>
            <person name="Macias A.M."/>
            <person name="Hajek A.E."/>
            <person name="De Bivort B.L."/>
            <person name="Kasson M.T."/>
            <person name="De Fine Licht H.H."/>
            <person name="Stajich J.E."/>
        </authorList>
    </citation>
    <scope>NUCLEOTIDE SEQUENCE</scope>
    <source>
        <strain evidence="1">Berkeley</strain>
    </source>
</reference>
<evidence type="ECO:0000313" key="1">
    <source>
        <dbReference type="EMBL" id="KAJ9063063.1"/>
    </source>
</evidence>
<gene>
    <name evidence="1" type="ORF">DSO57_1003994</name>
</gene>
<dbReference type="EMBL" id="QTSX02004980">
    <property type="protein sequence ID" value="KAJ9063063.1"/>
    <property type="molecule type" value="Genomic_DNA"/>
</dbReference>
<evidence type="ECO:0000313" key="2">
    <source>
        <dbReference type="Proteomes" id="UP001165960"/>
    </source>
</evidence>
<comment type="caution">
    <text evidence="1">The sequence shown here is derived from an EMBL/GenBank/DDBJ whole genome shotgun (WGS) entry which is preliminary data.</text>
</comment>
<sequence>MGATKFVSFKDLYRYAALLDWVLLVVGSLTAMMAGAGLPATSIIFGGMVTLFTDFQANRLSPEEFMVEISQYSLYFVYLGLGVMVSTYIFMACYIFVGERISHRIREEYLDATLHMNIAWFDELGAGEITTRITSDTSLVQDGAGEKVAIIFQDTATFVSGLVIAFVAEWRLALAVCSIIPIIFLCTILINKHAGANTIAALGFYSKAGTLAEEAVSSIRTATAFNQQKKLSSMYHDLIGHAEGHGKRKVTIAGVCVMVVFFTIYCGYAIAFYYGGQLINWGVANSGKVVNVFFAILMGAFSLANIPPHLQAITYARGAASKLYESIDNKPAINSKDSSGVRLSKVEGRIDIRNVKFSYPSRQDVPIFDDFNLSVKPGETVALVGASGSGKSTTIQLLERFYDPTQGEVVMDGCDIKKMNLKWYRQQLGLVSQEPTLFSGTIADNVAVGLIGTPLESADREKQMAVIVDACKKSNAHTFIGELPDQYDTQVGERGFLLSGGQKQRIAIARAIVKDPRVLLLDEATSALDTQSEGVVQEALDRASLGRTTIVIAHRLSTVRNAHRIVVMERGRVIEMGSHSELMSKQGAYHKLVEMQEVRSKVETEQINEPEPEEVLLAKHMSSRSSMLSTRTNIEEGVTSIFPTPLYRLIFQMVRLNSPETVMLVLGTIGAIMLGLIYPMFAIIFSSLLQAFSQVGDKLLEETSFWSLMFLFLAIFAGLGQVMCQIGFGLASEKLSSRLRTQSFDAMLRQEVGWFDRDANSTGGLVSTLSQDAQDIQGFSGTTFGSILNVAVNLVLSMIVALIYGWKLALVVIACLPFLFYAGYLRIAMIRNFQKKNKQAYSKSADMACENAAAMRTVAALTKEDSVMITYRHAMQAPLQAGYRNAFVSSIAFAVSMSCNFFVNALAFWYGASQVATHEYDLQQFFTVFMALVVGASGASRVFAFAPDMNKARNAAATIFYLLKRKPHVDSSDEGPGTRIVGTEKVTGKIRFENVQFNYPTRPGAKVLRGIDFEVQPGQFVALVGPSGCGKSTTIGLLERFYDVSRGRVTLDGTDIREFHLPSYRDHIALVGQEPSLYDLTIRENILFGARTYSSTYTQDDVETAAKAANIHDFITTLPQGYDTRVGGKGSQLSGGQKQRIAIARALVRNPSILLLDEATSALDAESEKVVQVALDAASQGRTTLAIAHRLSTIQRADLILVLKDGHIVERGTHDQLLTKRGLYNDMVMQQILNTPE</sequence>
<keyword evidence="2" id="KW-1185">Reference proteome</keyword>
<proteinExistence type="predicted"/>